<evidence type="ECO:0000256" key="6">
    <source>
        <dbReference type="ARBA" id="ARBA00022729"/>
    </source>
</evidence>
<organism evidence="15 16">
    <name type="scientific">Falsiroseomonas stagni DSM 19981</name>
    <dbReference type="NCBI Taxonomy" id="1123062"/>
    <lineage>
        <taxon>Bacteria</taxon>
        <taxon>Pseudomonadati</taxon>
        <taxon>Pseudomonadota</taxon>
        <taxon>Alphaproteobacteria</taxon>
        <taxon>Acetobacterales</taxon>
        <taxon>Roseomonadaceae</taxon>
        <taxon>Falsiroseomonas</taxon>
    </lineage>
</organism>
<evidence type="ECO:0000259" key="14">
    <source>
        <dbReference type="Pfam" id="PF07715"/>
    </source>
</evidence>
<feature type="chain" id="PRO_5011687587" evidence="12">
    <location>
        <begin position="22"/>
        <end position="665"/>
    </location>
</feature>
<dbReference type="SUPFAM" id="SSF56935">
    <property type="entry name" value="Porins"/>
    <property type="match status" value="1"/>
</dbReference>
<evidence type="ECO:0000256" key="8">
    <source>
        <dbReference type="ARBA" id="ARBA00023136"/>
    </source>
</evidence>
<evidence type="ECO:0000256" key="12">
    <source>
        <dbReference type="SAM" id="SignalP"/>
    </source>
</evidence>
<feature type="domain" description="TonB-dependent receptor-like beta-barrel" evidence="13">
    <location>
        <begin position="240"/>
        <end position="632"/>
    </location>
</feature>
<keyword evidence="7 11" id="KW-0798">TonB box</keyword>
<dbReference type="Pfam" id="PF07715">
    <property type="entry name" value="Plug"/>
    <property type="match status" value="1"/>
</dbReference>
<dbReference type="GO" id="GO:0009279">
    <property type="term" value="C:cell outer membrane"/>
    <property type="evidence" value="ECO:0007669"/>
    <property type="project" value="UniProtKB-SubCell"/>
</dbReference>
<sequence length="665" mass="71636">MEKRNLLAVTLALIAANPALAQTADAPPPAATPLDAVTTTATRTRAVAGDLAVPAAVVPREEVERRDARSVLDLIRDIPGVESSGVPRTTAMQPVIRGLGDERIVLRLDGARNNFNAGHRGRTFVDPELLRQVEVLRGPASTLYGSGALGGAIALRTISADDILQPGASFGGAASMGWQSQGSGPRGSLALGARAGEFSVLGAMTGFTNGNFTDGRGTTIPYSEDEATSLLGKLGWNPGHHRFELSAMRFRDTNTLPIAASTATTTSITDRETVQETLSLRWSYDDPSMPLLAPQVVVYRNHVDIQERRLTGTRAVDGTTLTTTGIDAQNTSRFGGFGAHALTYGFEYYRDEQEGTSNSSARSQFPTAQQSVLGLFAQDEITLGAFTLTPGVRLDRFEQESPNGLNDRSVDRISPRVSLGWQVLPWMQPYVSYAEGFRAPSLTELYVGGQHFPGNFFVPNPNLRPEVSRNKEAGVNLRFADVLRDGDRLRVRLSAFRNDIDDFIEQTVLATTTVTRNIGQARITGVEAEAQYDAGTWWLGLGAAALKGDNLETNQPLASIPAHRVSVNAGYRFLDQGVTVGGRITATAEQDRAPATTGVAQQTSGYGLLDLFASWTPTAAPNLRVALAVDNVFDHAYRRSTWNSDPAPAFYETGRNIRGSLRIAF</sequence>
<dbReference type="NCBIfam" id="TIGR01786">
    <property type="entry name" value="TonB-hemlactrns"/>
    <property type="match status" value="1"/>
</dbReference>
<dbReference type="PANTHER" id="PTHR30069:SF41">
    <property type="entry name" value="HEME_HEMOPEXIN UTILIZATION PROTEIN C"/>
    <property type="match status" value="1"/>
</dbReference>
<dbReference type="PROSITE" id="PS52016">
    <property type="entry name" value="TONB_DEPENDENT_REC_3"/>
    <property type="match status" value="1"/>
</dbReference>
<evidence type="ECO:0000256" key="7">
    <source>
        <dbReference type="ARBA" id="ARBA00023077"/>
    </source>
</evidence>
<keyword evidence="16" id="KW-1185">Reference proteome</keyword>
<keyword evidence="8 10" id="KW-0472">Membrane</keyword>
<dbReference type="InterPro" id="IPR011276">
    <property type="entry name" value="TonB_haem/Hb_rcpt"/>
</dbReference>
<evidence type="ECO:0000256" key="2">
    <source>
        <dbReference type="ARBA" id="ARBA00009810"/>
    </source>
</evidence>
<keyword evidence="5 10" id="KW-0812">Transmembrane</keyword>
<comment type="subcellular location">
    <subcellularLocation>
        <location evidence="1 10">Cell outer membrane</location>
        <topology evidence="1 10">Multi-pass membrane protein</topology>
    </subcellularLocation>
</comment>
<evidence type="ECO:0000259" key="13">
    <source>
        <dbReference type="Pfam" id="PF00593"/>
    </source>
</evidence>
<name>A0A1I3ZRD1_9PROT</name>
<comment type="similarity">
    <text evidence="2 10 11">Belongs to the TonB-dependent receptor family.</text>
</comment>
<gene>
    <name evidence="15" type="ORF">SAMN02745775_102675</name>
</gene>
<dbReference type="GO" id="GO:0015232">
    <property type="term" value="F:heme transmembrane transporter activity"/>
    <property type="evidence" value="ECO:0007669"/>
    <property type="project" value="InterPro"/>
</dbReference>
<evidence type="ECO:0000256" key="3">
    <source>
        <dbReference type="ARBA" id="ARBA00022448"/>
    </source>
</evidence>
<feature type="domain" description="TonB-dependent receptor plug" evidence="14">
    <location>
        <begin position="51"/>
        <end position="152"/>
    </location>
</feature>
<keyword evidence="3 10" id="KW-0813">Transport</keyword>
<evidence type="ECO:0000256" key="11">
    <source>
        <dbReference type="RuleBase" id="RU003357"/>
    </source>
</evidence>
<feature type="signal peptide" evidence="12">
    <location>
        <begin position="1"/>
        <end position="21"/>
    </location>
</feature>
<protein>
    <submittedName>
        <fullName evidence="15">Hemoglobin/transferrin/lactoferrin receptor protein</fullName>
    </submittedName>
</protein>
<evidence type="ECO:0000256" key="5">
    <source>
        <dbReference type="ARBA" id="ARBA00022692"/>
    </source>
</evidence>
<dbReference type="RefSeq" id="WP_092958947.1">
    <property type="nucleotide sequence ID" value="NZ_FOSQ01000002.1"/>
</dbReference>
<keyword evidence="6 12" id="KW-0732">Signal</keyword>
<dbReference type="GO" id="GO:0015344">
    <property type="term" value="F:siderophore uptake transmembrane transporter activity"/>
    <property type="evidence" value="ECO:0007669"/>
    <property type="project" value="TreeGrafter"/>
</dbReference>
<dbReference type="InterPro" id="IPR036942">
    <property type="entry name" value="Beta-barrel_TonB_sf"/>
</dbReference>
<accession>A0A1I3ZRD1</accession>
<evidence type="ECO:0000256" key="1">
    <source>
        <dbReference type="ARBA" id="ARBA00004571"/>
    </source>
</evidence>
<dbReference type="InterPro" id="IPR039426">
    <property type="entry name" value="TonB-dep_rcpt-like"/>
</dbReference>
<dbReference type="AlphaFoldDB" id="A0A1I3ZRD1"/>
<keyword evidence="4 10" id="KW-1134">Transmembrane beta strand</keyword>
<proteinExistence type="inferred from homology"/>
<evidence type="ECO:0000256" key="4">
    <source>
        <dbReference type="ARBA" id="ARBA00022452"/>
    </source>
</evidence>
<dbReference type="Gene3D" id="2.170.130.10">
    <property type="entry name" value="TonB-dependent receptor, plug domain"/>
    <property type="match status" value="1"/>
</dbReference>
<dbReference type="InterPro" id="IPR037066">
    <property type="entry name" value="Plug_dom_sf"/>
</dbReference>
<dbReference type="OrthoDB" id="8428213at2"/>
<dbReference type="CDD" id="cd01347">
    <property type="entry name" value="ligand_gated_channel"/>
    <property type="match status" value="1"/>
</dbReference>
<evidence type="ECO:0000313" key="16">
    <source>
        <dbReference type="Proteomes" id="UP000199473"/>
    </source>
</evidence>
<dbReference type="Pfam" id="PF00593">
    <property type="entry name" value="TonB_dep_Rec_b-barrel"/>
    <property type="match status" value="1"/>
</dbReference>
<dbReference type="InterPro" id="IPR010949">
    <property type="entry name" value="TonB_Hb/transfer/lactofer_rcpt"/>
</dbReference>
<evidence type="ECO:0000313" key="15">
    <source>
        <dbReference type="EMBL" id="SFK46450.1"/>
    </source>
</evidence>
<dbReference type="GO" id="GO:0044718">
    <property type="term" value="P:siderophore transmembrane transport"/>
    <property type="evidence" value="ECO:0007669"/>
    <property type="project" value="TreeGrafter"/>
</dbReference>
<dbReference type="InterPro" id="IPR000531">
    <property type="entry name" value="Beta-barrel_TonB"/>
</dbReference>
<keyword evidence="15" id="KW-0675">Receptor</keyword>
<keyword evidence="9 10" id="KW-0998">Cell outer membrane</keyword>
<dbReference type="Gene3D" id="2.40.170.20">
    <property type="entry name" value="TonB-dependent receptor, beta-barrel domain"/>
    <property type="match status" value="1"/>
</dbReference>
<dbReference type="NCBIfam" id="TIGR01785">
    <property type="entry name" value="TonB-hemin"/>
    <property type="match status" value="1"/>
</dbReference>
<evidence type="ECO:0000256" key="10">
    <source>
        <dbReference type="PROSITE-ProRule" id="PRU01360"/>
    </source>
</evidence>
<reference evidence="15 16" key="1">
    <citation type="submission" date="2016-10" db="EMBL/GenBank/DDBJ databases">
        <authorList>
            <person name="de Groot N.N."/>
        </authorList>
    </citation>
    <scope>NUCLEOTIDE SEQUENCE [LARGE SCALE GENOMIC DNA]</scope>
    <source>
        <strain evidence="15 16">DSM 19981</strain>
    </source>
</reference>
<dbReference type="Proteomes" id="UP000199473">
    <property type="component" value="Unassembled WGS sequence"/>
</dbReference>
<dbReference type="PANTHER" id="PTHR30069">
    <property type="entry name" value="TONB-DEPENDENT OUTER MEMBRANE RECEPTOR"/>
    <property type="match status" value="1"/>
</dbReference>
<evidence type="ECO:0000256" key="9">
    <source>
        <dbReference type="ARBA" id="ARBA00023237"/>
    </source>
</evidence>
<dbReference type="InterPro" id="IPR012910">
    <property type="entry name" value="Plug_dom"/>
</dbReference>
<dbReference type="STRING" id="1123062.SAMN02745775_102675"/>
<dbReference type="EMBL" id="FOSQ01000002">
    <property type="protein sequence ID" value="SFK46450.1"/>
    <property type="molecule type" value="Genomic_DNA"/>
</dbReference>